<dbReference type="OrthoDB" id="1928589at2759"/>
<organism evidence="5 6">
    <name type="scientific">Marchantia polymorpha</name>
    <name type="common">Common liverwort</name>
    <name type="synonym">Marchantia aquatica</name>
    <dbReference type="NCBI Taxonomy" id="3197"/>
    <lineage>
        <taxon>Eukaryota</taxon>
        <taxon>Viridiplantae</taxon>
        <taxon>Streptophyta</taxon>
        <taxon>Embryophyta</taxon>
        <taxon>Marchantiophyta</taxon>
        <taxon>Marchantiopsida</taxon>
        <taxon>Marchantiidae</taxon>
        <taxon>Marchantiales</taxon>
        <taxon>Marchantiaceae</taxon>
        <taxon>Marchantia</taxon>
    </lineage>
</organism>
<evidence type="ECO:0000256" key="4">
    <source>
        <dbReference type="RuleBase" id="RU363099"/>
    </source>
</evidence>
<dbReference type="PANTHER" id="PTHR21495">
    <property type="entry name" value="NUCLEOPORIN-RELATED"/>
    <property type="match status" value="1"/>
</dbReference>
<comment type="function">
    <text evidence="4">Dirigent proteins impart stereoselectivity on the phenoxy radical-coupling reaction, yielding optically active lignans from two molecules of coniferyl alcohol in the biosynthesis of lignans, flavonolignans, and alkaloids and thus plays a central role in plant secondary metabolism.</text>
</comment>
<accession>A0A2R6WW79</accession>
<name>A0A2R6WW79_MARPO</name>
<dbReference type="Proteomes" id="UP000244005">
    <property type="component" value="Unassembled WGS sequence"/>
</dbReference>
<comment type="similarity">
    <text evidence="1 4">Belongs to the plant dirigent protein family.</text>
</comment>
<evidence type="ECO:0000313" key="6">
    <source>
        <dbReference type="Proteomes" id="UP000244005"/>
    </source>
</evidence>
<feature type="signal peptide" evidence="4">
    <location>
        <begin position="1"/>
        <end position="30"/>
    </location>
</feature>
<gene>
    <name evidence="5" type="ORF">MARPO_0053s0049</name>
</gene>
<sequence>MERSHGMSTVALFLSALCIVSSGCCSPVNAMKMKKVNFTYYLHDDFVPPDVTAVAVAGANASVTGPSALGDVTVFDSILRETASNASAQIGHHSGLLVSLSDPREKFITFVTSITIPGYSGTLSGSCRINFTAPSWEEAINSGTGSFEGARGHLTVSAVSLTPTFPVLKYKAYLILPHH</sequence>
<dbReference type="Gramene" id="Mp6g07350.1">
    <property type="protein sequence ID" value="Mp6g07350.1.cds1"/>
    <property type="gene ID" value="Mp6g07350"/>
</dbReference>
<evidence type="ECO:0000256" key="1">
    <source>
        <dbReference type="ARBA" id="ARBA00010746"/>
    </source>
</evidence>
<evidence type="ECO:0000313" key="5">
    <source>
        <dbReference type="EMBL" id="PTQ38110.1"/>
    </source>
</evidence>
<evidence type="ECO:0000256" key="3">
    <source>
        <dbReference type="ARBA" id="ARBA00022525"/>
    </source>
</evidence>
<dbReference type="AlphaFoldDB" id="A0A2R6WW79"/>
<feature type="chain" id="PRO_5015213986" description="Dirigent protein" evidence="4">
    <location>
        <begin position="31"/>
        <end position="179"/>
    </location>
</feature>
<keyword evidence="6" id="KW-1185">Reference proteome</keyword>
<dbReference type="GO" id="GO:0009699">
    <property type="term" value="P:phenylpropanoid biosynthetic process"/>
    <property type="evidence" value="ECO:0007669"/>
    <property type="project" value="UniProtKB-ARBA"/>
</dbReference>
<keyword evidence="4" id="KW-0732">Signal</keyword>
<proteinExistence type="inferred from homology"/>
<keyword evidence="3 4" id="KW-0964">Secreted</keyword>
<dbReference type="InterPro" id="IPR004265">
    <property type="entry name" value="Dirigent"/>
</dbReference>
<dbReference type="GO" id="GO:0048046">
    <property type="term" value="C:apoplast"/>
    <property type="evidence" value="ECO:0007669"/>
    <property type="project" value="UniProtKB-SubCell"/>
</dbReference>
<dbReference type="Gene3D" id="2.40.480.10">
    <property type="entry name" value="Allene oxide cyclase-like"/>
    <property type="match status" value="1"/>
</dbReference>
<dbReference type="Pfam" id="PF03018">
    <property type="entry name" value="Dirigent"/>
    <property type="match status" value="1"/>
</dbReference>
<dbReference type="PROSITE" id="PS51257">
    <property type="entry name" value="PROKAR_LIPOPROTEIN"/>
    <property type="match status" value="1"/>
</dbReference>
<keyword evidence="4" id="KW-0052">Apoplast</keyword>
<comment type="subcellular location">
    <subcellularLocation>
        <location evidence="4">Secreted</location>
        <location evidence="4">Extracellular space</location>
        <location evidence="4">Apoplast</location>
    </subcellularLocation>
</comment>
<dbReference type="EMBL" id="KZ772725">
    <property type="protein sequence ID" value="PTQ38110.1"/>
    <property type="molecule type" value="Genomic_DNA"/>
</dbReference>
<comment type="subunit">
    <text evidence="2 4">Homodimer.</text>
</comment>
<reference evidence="6" key="1">
    <citation type="journal article" date="2017" name="Cell">
        <title>Insights into land plant evolution garnered from the Marchantia polymorpha genome.</title>
        <authorList>
            <person name="Bowman J.L."/>
            <person name="Kohchi T."/>
            <person name="Yamato K.T."/>
            <person name="Jenkins J."/>
            <person name="Shu S."/>
            <person name="Ishizaki K."/>
            <person name="Yamaoka S."/>
            <person name="Nishihama R."/>
            <person name="Nakamura Y."/>
            <person name="Berger F."/>
            <person name="Adam C."/>
            <person name="Aki S.S."/>
            <person name="Althoff F."/>
            <person name="Araki T."/>
            <person name="Arteaga-Vazquez M.A."/>
            <person name="Balasubrmanian S."/>
            <person name="Barry K."/>
            <person name="Bauer D."/>
            <person name="Boehm C.R."/>
            <person name="Briginshaw L."/>
            <person name="Caballero-Perez J."/>
            <person name="Catarino B."/>
            <person name="Chen F."/>
            <person name="Chiyoda S."/>
            <person name="Chovatia M."/>
            <person name="Davies K.M."/>
            <person name="Delmans M."/>
            <person name="Demura T."/>
            <person name="Dierschke T."/>
            <person name="Dolan L."/>
            <person name="Dorantes-Acosta A.E."/>
            <person name="Eklund D.M."/>
            <person name="Florent S.N."/>
            <person name="Flores-Sandoval E."/>
            <person name="Fujiyama A."/>
            <person name="Fukuzawa H."/>
            <person name="Galik B."/>
            <person name="Grimanelli D."/>
            <person name="Grimwood J."/>
            <person name="Grossniklaus U."/>
            <person name="Hamada T."/>
            <person name="Haseloff J."/>
            <person name="Hetherington A.J."/>
            <person name="Higo A."/>
            <person name="Hirakawa Y."/>
            <person name="Hundley H.N."/>
            <person name="Ikeda Y."/>
            <person name="Inoue K."/>
            <person name="Inoue S.I."/>
            <person name="Ishida S."/>
            <person name="Jia Q."/>
            <person name="Kakita M."/>
            <person name="Kanazawa T."/>
            <person name="Kawai Y."/>
            <person name="Kawashima T."/>
            <person name="Kennedy M."/>
            <person name="Kinose K."/>
            <person name="Kinoshita T."/>
            <person name="Kohara Y."/>
            <person name="Koide E."/>
            <person name="Komatsu K."/>
            <person name="Kopischke S."/>
            <person name="Kubo M."/>
            <person name="Kyozuka J."/>
            <person name="Lagercrantz U."/>
            <person name="Lin S.S."/>
            <person name="Lindquist E."/>
            <person name="Lipzen A.M."/>
            <person name="Lu C.W."/>
            <person name="De Luna E."/>
            <person name="Martienssen R.A."/>
            <person name="Minamino N."/>
            <person name="Mizutani M."/>
            <person name="Mizutani M."/>
            <person name="Mochizuki N."/>
            <person name="Monte I."/>
            <person name="Mosher R."/>
            <person name="Nagasaki H."/>
            <person name="Nakagami H."/>
            <person name="Naramoto S."/>
            <person name="Nishitani K."/>
            <person name="Ohtani M."/>
            <person name="Okamoto T."/>
            <person name="Okumura M."/>
            <person name="Phillips J."/>
            <person name="Pollak B."/>
            <person name="Reinders A."/>
            <person name="Rovekamp M."/>
            <person name="Sano R."/>
            <person name="Sawa S."/>
            <person name="Schmid M.W."/>
            <person name="Shirakawa M."/>
            <person name="Solano R."/>
            <person name="Spunde A."/>
            <person name="Suetsugu N."/>
            <person name="Sugano S."/>
            <person name="Sugiyama A."/>
            <person name="Sun R."/>
            <person name="Suzuki Y."/>
            <person name="Takenaka M."/>
            <person name="Takezawa D."/>
            <person name="Tomogane H."/>
            <person name="Tsuzuki M."/>
            <person name="Ueda T."/>
            <person name="Umeda M."/>
            <person name="Ward J.M."/>
            <person name="Watanabe Y."/>
            <person name="Yazaki K."/>
            <person name="Yokoyama R."/>
            <person name="Yoshitake Y."/>
            <person name="Yotsui I."/>
            <person name="Zachgo S."/>
            <person name="Schmutz J."/>
        </authorList>
    </citation>
    <scope>NUCLEOTIDE SEQUENCE [LARGE SCALE GENOMIC DNA]</scope>
    <source>
        <strain evidence="6">Tak-1</strain>
    </source>
</reference>
<evidence type="ECO:0000256" key="2">
    <source>
        <dbReference type="ARBA" id="ARBA00011738"/>
    </source>
</evidence>
<protein>
    <recommendedName>
        <fullName evidence="4">Dirigent protein</fullName>
    </recommendedName>
</protein>
<dbReference type="InterPro" id="IPR044859">
    <property type="entry name" value="Allene_oxi_cyc_Dirigent"/>
</dbReference>